<evidence type="ECO:0000256" key="6">
    <source>
        <dbReference type="SAM" id="MobiDB-lite"/>
    </source>
</evidence>
<keyword evidence="3 8" id="KW-0032">Aminotransferase</keyword>
<dbReference type="InterPro" id="IPR004839">
    <property type="entry name" value="Aminotransferase_I/II_large"/>
</dbReference>
<evidence type="ECO:0000256" key="2">
    <source>
        <dbReference type="ARBA" id="ARBA00007441"/>
    </source>
</evidence>
<comment type="similarity">
    <text evidence="2">Belongs to the class-I pyridoxal-phosphate-dependent aminotransferase family.</text>
</comment>
<dbReference type="EMBL" id="LHPG02000021">
    <property type="protein sequence ID" value="PRW20947.1"/>
    <property type="molecule type" value="Genomic_DNA"/>
</dbReference>
<comment type="cofactor">
    <cofactor evidence="1">
        <name>pyridoxal 5'-phosphate</name>
        <dbReference type="ChEBI" id="CHEBI:597326"/>
    </cofactor>
</comment>
<dbReference type="Pfam" id="PF00155">
    <property type="entry name" value="Aminotran_1_2"/>
    <property type="match status" value="1"/>
</dbReference>
<dbReference type="PANTHER" id="PTHR46383:SF5">
    <property type="entry name" value="AMINOTRANSFERASE CLASS I_CLASSII DOMAIN-CONTAINING PROTEIN"/>
    <property type="match status" value="1"/>
</dbReference>
<dbReference type="InterPro" id="IPR050596">
    <property type="entry name" value="AspAT/PAT-like"/>
</dbReference>
<organism evidence="8 9">
    <name type="scientific">Chlorella sorokiniana</name>
    <name type="common">Freshwater green alga</name>
    <dbReference type="NCBI Taxonomy" id="3076"/>
    <lineage>
        <taxon>Eukaryota</taxon>
        <taxon>Viridiplantae</taxon>
        <taxon>Chlorophyta</taxon>
        <taxon>core chlorophytes</taxon>
        <taxon>Trebouxiophyceae</taxon>
        <taxon>Chlorellales</taxon>
        <taxon>Chlorellaceae</taxon>
        <taxon>Chlorella clade</taxon>
        <taxon>Chlorella</taxon>
    </lineage>
</organism>
<evidence type="ECO:0000259" key="7">
    <source>
        <dbReference type="Pfam" id="PF00155"/>
    </source>
</evidence>
<dbReference type="SUPFAM" id="SSF53383">
    <property type="entry name" value="PLP-dependent transferases"/>
    <property type="match status" value="1"/>
</dbReference>
<sequence length="432" mass="45684">MAQAGGAAAAAVPAEPAAPPARHGAGVSQRVQSTQPPCVVATKKLMAQKGAEGTLSLAQGIVHWQPPAAALQRAAELVASGDPALSQYGPDEGLPELRQALREKLERENGLTGYDVMVTTGANQAFSNVVLALLDPSDRVALYKPFYFNHLMAISMTGGGDNVAFGPRQPSGHPDLDWLAAELAGPNPPRLVVLTNPCNPTGTLMKPEEVERAAALCAEAGAWLVLDNTYEHFVFGEGRHHCAAGPHVIHIFSFSKAYGMMGWRQGYIAFPEDGTGSLAAQLLKVQDTIPVCPTQISQHVALEAVRQGRQWVTDQVKGLVSNREALVDALSPLGAENVVGGEGAIYLFAKLPEGCEDDNAVVQWLVMKHKVCIIPGSSCGLPGHVRAAFANLKPDLCAEAAARLKAGLTELVRDGMPAVRNYLDEQGAAPWP</sequence>
<evidence type="ECO:0000256" key="4">
    <source>
        <dbReference type="ARBA" id="ARBA00022679"/>
    </source>
</evidence>
<evidence type="ECO:0000256" key="3">
    <source>
        <dbReference type="ARBA" id="ARBA00022576"/>
    </source>
</evidence>
<dbReference type="AlphaFoldDB" id="A0A2P6TE80"/>
<evidence type="ECO:0000313" key="8">
    <source>
        <dbReference type="EMBL" id="PRW20947.1"/>
    </source>
</evidence>
<feature type="compositionally biased region" description="Low complexity" evidence="6">
    <location>
        <begin position="1"/>
        <end position="26"/>
    </location>
</feature>
<keyword evidence="9" id="KW-1185">Reference proteome</keyword>
<name>A0A2P6TE80_CHLSO</name>
<comment type="caution">
    <text evidence="8">The sequence shown here is derived from an EMBL/GenBank/DDBJ whole genome shotgun (WGS) entry which is preliminary data.</text>
</comment>
<dbReference type="OrthoDB" id="7042322at2759"/>
<gene>
    <name evidence="8" type="ORF">C2E21_8623</name>
</gene>
<evidence type="ECO:0000313" key="9">
    <source>
        <dbReference type="Proteomes" id="UP000239899"/>
    </source>
</evidence>
<reference evidence="8 9" key="1">
    <citation type="journal article" date="2018" name="Plant J.">
        <title>Genome sequences of Chlorella sorokiniana UTEX 1602 and Micractinium conductrix SAG 241.80: implications to maltose excretion by a green alga.</title>
        <authorList>
            <person name="Arriola M.B."/>
            <person name="Velmurugan N."/>
            <person name="Zhang Y."/>
            <person name="Plunkett M.H."/>
            <person name="Hondzo H."/>
            <person name="Barney B.M."/>
        </authorList>
    </citation>
    <scope>NUCLEOTIDE SEQUENCE [LARGE SCALE GENOMIC DNA]</scope>
    <source>
        <strain evidence="9">UTEX 1602</strain>
    </source>
</reference>
<accession>A0A2P6TE80</accession>
<protein>
    <submittedName>
        <fullName evidence="8">Aspartate aminotransferase</fullName>
    </submittedName>
</protein>
<keyword evidence="5" id="KW-0663">Pyridoxal phosphate</keyword>
<dbReference type="STRING" id="3076.A0A2P6TE80"/>
<evidence type="ECO:0000256" key="1">
    <source>
        <dbReference type="ARBA" id="ARBA00001933"/>
    </source>
</evidence>
<keyword evidence="4" id="KW-0808">Transferase</keyword>
<dbReference type="InterPro" id="IPR015424">
    <property type="entry name" value="PyrdxlP-dep_Trfase"/>
</dbReference>
<dbReference type="Proteomes" id="UP000239899">
    <property type="component" value="Unassembled WGS sequence"/>
</dbReference>
<dbReference type="GO" id="GO:0008483">
    <property type="term" value="F:transaminase activity"/>
    <property type="evidence" value="ECO:0007669"/>
    <property type="project" value="UniProtKB-KW"/>
</dbReference>
<dbReference type="GO" id="GO:0030170">
    <property type="term" value="F:pyridoxal phosphate binding"/>
    <property type="evidence" value="ECO:0007669"/>
    <property type="project" value="InterPro"/>
</dbReference>
<feature type="domain" description="Aminotransferase class I/classII large" evidence="7">
    <location>
        <begin position="56"/>
        <end position="404"/>
    </location>
</feature>
<dbReference type="PANTHER" id="PTHR46383">
    <property type="entry name" value="ASPARTATE AMINOTRANSFERASE"/>
    <property type="match status" value="1"/>
</dbReference>
<proteinExistence type="inferred from homology"/>
<evidence type="ECO:0000256" key="5">
    <source>
        <dbReference type="ARBA" id="ARBA00022898"/>
    </source>
</evidence>
<dbReference type="Gene3D" id="3.40.640.10">
    <property type="entry name" value="Type I PLP-dependent aspartate aminotransferase-like (Major domain)"/>
    <property type="match status" value="1"/>
</dbReference>
<feature type="region of interest" description="Disordered" evidence="6">
    <location>
        <begin position="1"/>
        <end position="32"/>
    </location>
</feature>
<dbReference type="GO" id="GO:0006520">
    <property type="term" value="P:amino acid metabolic process"/>
    <property type="evidence" value="ECO:0007669"/>
    <property type="project" value="InterPro"/>
</dbReference>
<dbReference type="CDD" id="cd00609">
    <property type="entry name" value="AAT_like"/>
    <property type="match status" value="1"/>
</dbReference>
<dbReference type="InterPro" id="IPR015421">
    <property type="entry name" value="PyrdxlP-dep_Trfase_major"/>
</dbReference>